<organism evidence="4 5">
    <name type="scientific">Scleropages formosus</name>
    <name type="common">Asian bonytongue</name>
    <name type="synonym">Osteoglossum formosum</name>
    <dbReference type="NCBI Taxonomy" id="113540"/>
    <lineage>
        <taxon>Eukaryota</taxon>
        <taxon>Metazoa</taxon>
        <taxon>Chordata</taxon>
        <taxon>Craniata</taxon>
        <taxon>Vertebrata</taxon>
        <taxon>Euteleostomi</taxon>
        <taxon>Actinopterygii</taxon>
        <taxon>Neopterygii</taxon>
        <taxon>Teleostei</taxon>
        <taxon>Osteoglossocephala</taxon>
        <taxon>Osteoglossomorpha</taxon>
        <taxon>Osteoglossiformes</taxon>
        <taxon>Osteoglossidae</taxon>
        <taxon>Scleropages</taxon>
    </lineage>
</organism>
<name>A0A8C9UZ33_SCLFO</name>
<evidence type="ECO:0000259" key="3">
    <source>
        <dbReference type="Pfam" id="PF14951"/>
    </source>
</evidence>
<evidence type="ECO:0000313" key="4">
    <source>
        <dbReference type="Ensembl" id="ENSSFOP00015007661.2"/>
    </source>
</evidence>
<dbReference type="InterPro" id="IPR028032">
    <property type="entry name" value="DUF4503"/>
</dbReference>
<dbReference type="PANTHER" id="PTHR34347:SF1">
    <property type="entry name" value="DNA REPAIR-SCAFFOLDING PROTEIN"/>
    <property type="match status" value="1"/>
</dbReference>
<dbReference type="Pfam" id="PF14950">
    <property type="entry name" value="DUF4502"/>
    <property type="match status" value="1"/>
</dbReference>
<dbReference type="AlphaFoldDB" id="A0A8C9UZ33"/>
<dbReference type="OrthoDB" id="1914453at2759"/>
<evidence type="ECO:0000313" key="5">
    <source>
        <dbReference type="Proteomes" id="UP000694397"/>
    </source>
</evidence>
<reference evidence="4" key="3">
    <citation type="submission" date="2025-09" db="UniProtKB">
        <authorList>
            <consortium name="Ensembl"/>
        </authorList>
    </citation>
    <scope>IDENTIFICATION</scope>
</reference>
<evidence type="ECO:0000256" key="1">
    <source>
        <dbReference type="SAM" id="MobiDB-lite"/>
    </source>
</evidence>
<reference evidence="4" key="2">
    <citation type="submission" date="2025-08" db="UniProtKB">
        <authorList>
            <consortium name="Ensembl"/>
        </authorList>
    </citation>
    <scope>IDENTIFICATION</scope>
</reference>
<dbReference type="GO" id="GO:0000228">
    <property type="term" value="C:nuclear chromosome"/>
    <property type="evidence" value="ECO:0007669"/>
    <property type="project" value="TreeGrafter"/>
</dbReference>
<dbReference type="InterPro" id="IPR053054">
    <property type="entry name" value="DNA_repair-scaffolding"/>
</dbReference>
<feature type="domain" description="DUF4502" evidence="2">
    <location>
        <begin position="5"/>
        <end position="366"/>
    </location>
</feature>
<dbReference type="GO" id="GO:0000724">
    <property type="term" value="P:double-strand break repair via homologous recombination"/>
    <property type="evidence" value="ECO:0007669"/>
    <property type="project" value="TreeGrafter"/>
</dbReference>
<gene>
    <name evidence="4" type="primary">SPIDR</name>
</gene>
<dbReference type="GeneID" id="108933704"/>
<keyword evidence="5" id="KW-1185">Reference proteome</keyword>
<dbReference type="GO" id="GO:0005654">
    <property type="term" value="C:nucleoplasm"/>
    <property type="evidence" value="ECO:0007669"/>
    <property type="project" value="TreeGrafter"/>
</dbReference>
<proteinExistence type="predicted"/>
<dbReference type="RefSeq" id="XP_018606430.2">
    <property type="nucleotide sequence ID" value="XM_018750914.2"/>
</dbReference>
<evidence type="ECO:0000259" key="2">
    <source>
        <dbReference type="Pfam" id="PF14950"/>
    </source>
</evidence>
<dbReference type="Pfam" id="PF14951">
    <property type="entry name" value="DUF4503"/>
    <property type="match status" value="1"/>
</dbReference>
<dbReference type="GO" id="GO:0070202">
    <property type="term" value="P:regulation of establishment of protein localization to chromosome"/>
    <property type="evidence" value="ECO:0007669"/>
    <property type="project" value="TreeGrafter"/>
</dbReference>
<dbReference type="Proteomes" id="UP000694397">
    <property type="component" value="Chromosome 16"/>
</dbReference>
<dbReference type="Ensembl" id="ENSSFOT00015007772.2">
    <property type="protein sequence ID" value="ENSSFOP00015007661.2"/>
    <property type="gene ID" value="ENSSFOG00015005038.2"/>
</dbReference>
<dbReference type="GeneTree" id="ENSGT00390000014654"/>
<feature type="region of interest" description="Disordered" evidence="1">
    <location>
        <begin position="98"/>
        <end position="120"/>
    </location>
</feature>
<accession>A0A8C9UZ33</accession>
<sequence length="893" mass="99118">MPFKKRRRDAGALRGRFFFDDSEDQMKKRLGKNMSSRHTSWEWEHWGEGSLETLPKEDASSSVEQFKAHRQLAQSVSSPAWQRWEDRQEPVLILWSSSDSELSDTEPKPSSANSVTRGWRPHHHNIHKSYSSCLHMIPAVMQPDKGEFQAIEWWESDPSDDDNSVEISDCDSVSEEQQHSTGPTMGMDAKISDCSFDAEPIVAVTPTRGCVNSEQHDESGGRSASDWVKSIQALLRTPPKLVGREITTPEDSARKKRKFLRGGLAERLSKLQCRQRSAISFWRHQSSHSRSSTGTKPSVLVLEVLSIQEDCGLQLALCRPLEPLLTNGGQHSASDELLVLFSKDTTAYLLAGPGDTVYVYPPWQKLTVKDQSHVVILNTHFSQKLVQEDEIVMESPRAALALCCPYPLTRVLRLTDTSGPVPQAVLSVSEVPALWCQPAPRESTACREVSDSLLEVMEACGWANWSGRQVEVVVQRVYCLYFTESSSQPLLKNRGPQSTTQAEVLSQPSNRVCLLVQDSYGVFSEVQLHIILSADGNLLHYTAKWEGQLCVLQAVKPVQRLTWPRSAWLFSLIDSLWPPSIPPRTHGATLGSWEDPAKLQAPRFCYLLLADRGEEAVQVVSGQSSHKLYRPAVPHSLKEVLQGVSHSHRCTFTAAVIHKRLKSTDGGRSEFWLFVTDPSLQTAEGEQQRTVRVYVSSSCVVLQDVAGALSDPSICQLTFKDAVKEHDAVVCVERSVIQLEPLQNLDRTPTQLDQLGPTTAVNTLCTLRGVIVGVDESTAYSWPTCHLCGSDKLEEAPGNQQKFLCGLCGATVGKPIVKMHLEVFLHCPSLSQYTVKIKLLQDTIMSVLSSAACGHEGYEVENVLGAALGPLSAYVRVVMRQPALWMGLEEISL</sequence>
<reference evidence="4 5" key="1">
    <citation type="submission" date="2019-04" db="EMBL/GenBank/DDBJ databases">
        <authorList>
            <consortium name="Wellcome Sanger Institute Data Sharing"/>
        </authorList>
    </citation>
    <scope>NUCLEOTIDE SEQUENCE [LARGE SCALE GENOMIC DNA]</scope>
</reference>
<dbReference type="PANTHER" id="PTHR34347">
    <property type="entry name" value="DNA REPAIR-SCAFFOLDING PROTEIN SPIDR"/>
    <property type="match status" value="1"/>
</dbReference>
<protein>
    <submittedName>
        <fullName evidence="4">Scaffold protein involved in DNA repair</fullName>
    </submittedName>
</protein>
<dbReference type="InterPro" id="IPR028026">
    <property type="entry name" value="DUF4502"/>
</dbReference>
<feature type="domain" description="DUF4503" evidence="3">
    <location>
        <begin position="517"/>
        <end position="893"/>
    </location>
</feature>